<feature type="chain" id="PRO_5013841307" description="Transmembrane protein" evidence="1">
    <location>
        <begin position="24"/>
        <end position="114"/>
    </location>
</feature>
<keyword evidence="1" id="KW-0732">Signal</keyword>
<dbReference type="EMBL" id="MLFT02000008">
    <property type="protein sequence ID" value="PHT41276.1"/>
    <property type="molecule type" value="Genomic_DNA"/>
</dbReference>
<evidence type="ECO:0000256" key="1">
    <source>
        <dbReference type="SAM" id="SignalP"/>
    </source>
</evidence>
<name>A0A2G2W7R6_CAPBA</name>
<keyword evidence="3" id="KW-1185">Reference proteome</keyword>
<accession>A0A2G2W7R6</accession>
<dbReference type="Proteomes" id="UP000224567">
    <property type="component" value="Unassembled WGS sequence"/>
</dbReference>
<sequence>MAKKNCVVTFLICIFLLVNLAFATEKSDSFSDVESATTQAKELDWFYLPWYHSWFQSHPWPFVHPPMPGGGFRSHPWSFVHPPMSAGGFHPRFPHPWAHRYPIPSPRKDNTGKN</sequence>
<evidence type="ECO:0000313" key="3">
    <source>
        <dbReference type="Proteomes" id="UP000224567"/>
    </source>
</evidence>
<protein>
    <recommendedName>
        <fullName evidence="4">Transmembrane protein</fullName>
    </recommendedName>
</protein>
<feature type="signal peptide" evidence="1">
    <location>
        <begin position="1"/>
        <end position="23"/>
    </location>
</feature>
<reference evidence="2 3" key="1">
    <citation type="journal article" date="2017" name="Genome Biol.">
        <title>New reference genome sequences of hot pepper reveal the massive evolution of plant disease-resistance genes by retroduplication.</title>
        <authorList>
            <person name="Kim S."/>
            <person name="Park J."/>
            <person name="Yeom S.I."/>
            <person name="Kim Y.M."/>
            <person name="Seo E."/>
            <person name="Kim K.T."/>
            <person name="Kim M.S."/>
            <person name="Lee J.M."/>
            <person name="Cheong K."/>
            <person name="Shin H.S."/>
            <person name="Kim S.B."/>
            <person name="Han K."/>
            <person name="Lee J."/>
            <person name="Park M."/>
            <person name="Lee H.A."/>
            <person name="Lee H.Y."/>
            <person name="Lee Y."/>
            <person name="Oh S."/>
            <person name="Lee J.H."/>
            <person name="Choi E."/>
            <person name="Choi E."/>
            <person name="Lee S.E."/>
            <person name="Jeon J."/>
            <person name="Kim H."/>
            <person name="Choi G."/>
            <person name="Song H."/>
            <person name="Lee J."/>
            <person name="Lee S.C."/>
            <person name="Kwon J.K."/>
            <person name="Lee H.Y."/>
            <person name="Koo N."/>
            <person name="Hong Y."/>
            <person name="Kim R.W."/>
            <person name="Kang W.H."/>
            <person name="Huh J.H."/>
            <person name="Kang B.C."/>
            <person name="Yang T.J."/>
            <person name="Lee Y.H."/>
            <person name="Bennetzen J.L."/>
            <person name="Choi D."/>
        </authorList>
    </citation>
    <scope>NUCLEOTIDE SEQUENCE [LARGE SCALE GENOMIC DNA]</scope>
    <source>
        <strain evidence="3">cv. PBC81</strain>
    </source>
</reference>
<evidence type="ECO:0008006" key="4">
    <source>
        <dbReference type="Google" id="ProtNLM"/>
    </source>
</evidence>
<organism evidence="2 3">
    <name type="scientific">Capsicum baccatum</name>
    <name type="common">Peruvian pepper</name>
    <dbReference type="NCBI Taxonomy" id="33114"/>
    <lineage>
        <taxon>Eukaryota</taxon>
        <taxon>Viridiplantae</taxon>
        <taxon>Streptophyta</taxon>
        <taxon>Embryophyta</taxon>
        <taxon>Tracheophyta</taxon>
        <taxon>Spermatophyta</taxon>
        <taxon>Magnoliopsida</taxon>
        <taxon>eudicotyledons</taxon>
        <taxon>Gunneridae</taxon>
        <taxon>Pentapetalae</taxon>
        <taxon>asterids</taxon>
        <taxon>lamiids</taxon>
        <taxon>Solanales</taxon>
        <taxon>Solanaceae</taxon>
        <taxon>Solanoideae</taxon>
        <taxon>Capsiceae</taxon>
        <taxon>Capsicum</taxon>
    </lineage>
</organism>
<proteinExistence type="predicted"/>
<dbReference type="OrthoDB" id="1288273at2759"/>
<evidence type="ECO:0000313" key="2">
    <source>
        <dbReference type="EMBL" id="PHT41276.1"/>
    </source>
</evidence>
<comment type="caution">
    <text evidence="2">The sequence shown here is derived from an EMBL/GenBank/DDBJ whole genome shotgun (WGS) entry which is preliminary data.</text>
</comment>
<reference evidence="3" key="2">
    <citation type="journal article" date="2017" name="J. Anim. Genet.">
        <title>Multiple reference genome sequences of hot pepper reveal the massive evolution of plant disease resistance genes by retroduplication.</title>
        <authorList>
            <person name="Kim S."/>
            <person name="Park J."/>
            <person name="Yeom S.-I."/>
            <person name="Kim Y.-M."/>
            <person name="Seo E."/>
            <person name="Kim K.-T."/>
            <person name="Kim M.-S."/>
            <person name="Lee J.M."/>
            <person name="Cheong K."/>
            <person name="Shin H.-S."/>
            <person name="Kim S.-B."/>
            <person name="Han K."/>
            <person name="Lee J."/>
            <person name="Park M."/>
            <person name="Lee H.-A."/>
            <person name="Lee H.-Y."/>
            <person name="Lee Y."/>
            <person name="Oh S."/>
            <person name="Lee J.H."/>
            <person name="Choi E."/>
            <person name="Choi E."/>
            <person name="Lee S.E."/>
            <person name="Jeon J."/>
            <person name="Kim H."/>
            <person name="Choi G."/>
            <person name="Song H."/>
            <person name="Lee J."/>
            <person name="Lee S.-C."/>
            <person name="Kwon J.-K."/>
            <person name="Lee H.-Y."/>
            <person name="Koo N."/>
            <person name="Hong Y."/>
            <person name="Kim R.W."/>
            <person name="Kang W.-H."/>
            <person name="Huh J.H."/>
            <person name="Kang B.-C."/>
            <person name="Yang T.-J."/>
            <person name="Lee Y.-H."/>
            <person name="Bennetzen J.L."/>
            <person name="Choi D."/>
        </authorList>
    </citation>
    <scope>NUCLEOTIDE SEQUENCE [LARGE SCALE GENOMIC DNA]</scope>
    <source>
        <strain evidence="3">cv. PBC81</strain>
    </source>
</reference>
<dbReference type="AlphaFoldDB" id="A0A2G2W7R6"/>
<gene>
    <name evidence="2" type="ORF">CQW23_20130</name>
</gene>